<keyword evidence="4 16" id="KW-0813">Transport</keyword>
<feature type="transmembrane region" description="Helical" evidence="16">
    <location>
        <begin position="463"/>
        <end position="479"/>
    </location>
</feature>
<feature type="transmembrane region" description="Helical" evidence="16">
    <location>
        <begin position="247"/>
        <end position="267"/>
    </location>
</feature>
<sequence length="612" mass="67806">MHTTSLMMTSSLITIFLLLTYPIFTTLNPRPQSPNWALSHVKTAVKLAFFTSLFPLFLFLNEGAETIITNWSWMNTLTFDINISFKFDHYSIIFTPIALYVTWSILEFASWYMHSDPFMNRFFKYLLIFLIAMIILVTANNMFQLFIGWEGVGIMSFLLIGWWYGRADANTAALQAVIYNRVGDIGLIFAMAWMATNLNSWEMQQMFATANNQDLTFPLLGLILAATGKSAQFGLHPWLPSAMEGPTPVSALLHSSTMVVAGIFLLIRMSPLLENNQTALTICLCLGALTTLFTATCALTQNDIKKIVAFSTSSQLGLMMVTIGLNQPQLAFLHICTHAFFKAMLFLCSGSIIHSLNDEQDIRKMGGLHHLTPFTSSCLTIGSLALTGTPFLAGFFSKDAIIEALNTSHLNAWALALTLLATSFTAIYSLRVVFFVSMGHPRFNTLSPINENNPTVINPIKRLAWGSIIAGLLITSNMTPLKTPVMTMPPLLKLAALIVTILGLLLALELASLTSKQFKPTPKLIPHHFSNMLGFFPTIIHRLLPKLNLTLGQTIASQMIDLTWLEKTGPKATASLNMPLITTTSNSQQGMIKTYLTFFLLTLALATLLFIL</sequence>
<organism evidence="20">
    <name type="scientific">Aplodinotus grunniens</name>
    <name type="common">Freshwater drum</name>
    <dbReference type="NCBI Taxonomy" id="225389"/>
    <lineage>
        <taxon>Eukaryota</taxon>
        <taxon>Metazoa</taxon>
        <taxon>Chordata</taxon>
        <taxon>Craniata</taxon>
        <taxon>Vertebrata</taxon>
        <taxon>Euteleostomi</taxon>
        <taxon>Actinopterygii</taxon>
        <taxon>Neopterygii</taxon>
        <taxon>Teleostei</taxon>
        <taxon>Neoteleostei</taxon>
        <taxon>Acanthomorphata</taxon>
        <taxon>Eupercaria</taxon>
        <taxon>Sciaenidae</taxon>
        <taxon>Aplodinotus</taxon>
    </lineage>
</organism>
<comment type="catalytic activity">
    <reaction evidence="15 16">
        <text>a ubiquinone + NADH + 5 H(+)(in) = a ubiquinol + NAD(+) + 4 H(+)(out)</text>
        <dbReference type="Rhea" id="RHEA:29091"/>
        <dbReference type="Rhea" id="RHEA-COMP:9565"/>
        <dbReference type="Rhea" id="RHEA-COMP:9566"/>
        <dbReference type="ChEBI" id="CHEBI:15378"/>
        <dbReference type="ChEBI" id="CHEBI:16389"/>
        <dbReference type="ChEBI" id="CHEBI:17976"/>
        <dbReference type="ChEBI" id="CHEBI:57540"/>
        <dbReference type="ChEBI" id="CHEBI:57945"/>
        <dbReference type="EC" id="7.1.1.2"/>
    </reaction>
</comment>
<dbReference type="PANTHER" id="PTHR42829">
    <property type="entry name" value="NADH-UBIQUINONE OXIDOREDUCTASE CHAIN 5"/>
    <property type="match status" value="1"/>
</dbReference>
<feature type="transmembrane region" description="Helical" evidence="16">
    <location>
        <begin position="594"/>
        <end position="611"/>
    </location>
</feature>
<evidence type="ECO:0000256" key="16">
    <source>
        <dbReference type="RuleBase" id="RU003404"/>
    </source>
</evidence>
<dbReference type="InterPro" id="IPR010934">
    <property type="entry name" value="NADH_DH_su5_C"/>
</dbReference>
<evidence type="ECO:0000259" key="17">
    <source>
        <dbReference type="Pfam" id="PF00361"/>
    </source>
</evidence>
<dbReference type="EMBL" id="MG599474">
    <property type="protein sequence ID" value="AUG32017.1"/>
    <property type="molecule type" value="Genomic_DNA"/>
</dbReference>
<feature type="transmembrane region" description="Helical" evidence="16">
    <location>
        <begin position="122"/>
        <end position="139"/>
    </location>
</feature>
<dbReference type="EC" id="7.1.1.2" evidence="2 16"/>
<feature type="transmembrane region" description="Helical" evidence="16">
    <location>
        <begin position="374"/>
        <end position="393"/>
    </location>
</feature>
<geneLocation type="mitochondrion" evidence="20"/>
<dbReference type="InterPro" id="IPR003945">
    <property type="entry name" value="NU5C-like"/>
</dbReference>
<proteinExistence type="inferred from homology"/>
<keyword evidence="9" id="KW-0249">Electron transport</keyword>
<keyword evidence="14 16" id="KW-0472">Membrane</keyword>
<dbReference type="InterPro" id="IPR001516">
    <property type="entry name" value="Proton_antipo_N"/>
</dbReference>
<evidence type="ECO:0000256" key="10">
    <source>
        <dbReference type="ARBA" id="ARBA00022989"/>
    </source>
</evidence>
<feature type="domain" description="NADH:quinone oxidoreductase/Mrp antiporter transmembrane" evidence="17">
    <location>
        <begin position="139"/>
        <end position="420"/>
    </location>
</feature>
<feature type="transmembrane region" description="Helical" evidence="16">
    <location>
        <begin position="177"/>
        <end position="195"/>
    </location>
</feature>
<dbReference type="Pfam" id="PF00662">
    <property type="entry name" value="Proton_antipo_N"/>
    <property type="match status" value="1"/>
</dbReference>
<feature type="transmembrane region" description="Helical" evidence="16">
    <location>
        <begin position="331"/>
        <end position="353"/>
    </location>
</feature>
<evidence type="ECO:0000313" key="20">
    <source>
        <dbReference type="EMBL" id="AUG32017.1"/>
    </source>
</evidence>
<evidence type="ECO:0000256" key="15">
    <source>
        <dbReference type="ARBA" id="ARBA00049551"/>
    </source>
</evidence>
<evidence type="ECO:0000256" key="4">
    <source>
        <dbReference type="ARBA" id="ARBA00022448"/>
    </source>
</evidence>
<keyword evidence="12 16" id="KW-0830">Ubiquinone</keyword>
<dbReference type="PRINTS" id="PR01434">
    <property type="entry name" value="NADHDHGNASE5"/>
</dbReference>
<feature type="transmembrane region" description="Helical" evidence="16">
    <location>
        <begin position="491"/>
        <end position="513"/>
    </location>
</feature>
<evidence type="ECO:0000256" key="13">
    <source>
        <dbReference type="ARBA" id="ARBA00023128"/>
    </source>
</evidence>
<dbReference type="Pfam" id="PF06455">
    <property type="entry name" value="NADH5_C"/>
    <property type="match status" value="1"/>
</dbReference>
<dbReference type="AlphaFoldDB" id="A0A3Q8C872"/>
<evidence type="ECO:0000256" key="11">
    <source>
        <dbReference type="ARBA" id="ARBA00023027"/>
    </source>
</evidence>
<dbReference type="PANTHER" id="PTHR42829:SF2">
    <property type="entry name" value="NADH-UBIQUINONE OXIDOREDUCTASE CHAIN 5"/>
    <property type="match status" value="1"/>
</dbReference>
<protein>
    <recommendedName>
        <fullName evidence="3 16">NADH-ubiquinone oxidoreductase chain 5</fullName>
        <ecNumber evidence="2 16">7.1.1.2</ecNumber>
    </recommendedName>
</protein>
<evidence type="ECO:0000256" key="7">
    <source>
        <dbReference type="ARBA" id="ARBA00022792"/>
    </source>
</evidence>
<gene>
    <name evidence="20" type="primary">ND5</name>
</gene>
<evidence type="ECO:0000256" key="14">
    <source>
        <dbReference type="ARBA" id="ARBA00023136"/>
    </source>
</evidence>
<dbReference type="GO" id="GO:0003954">
    <property type="term" value="F:NADH dehydrogenase activity"/>
    <property type="evidence" value="ECO:0007669"/>
    <property type="project" value="TreeGrafter"/>
</dbReference>
<dbReference type="NCBIfam" id="TIGR01974">
    <property type="entry name" value="NDH_I_L"/>
    <property type="match status" value="1"/>
</dbReference>
<keyword evidence="11 16" id="KW-0520">NAD</keyword>
<dbReference type="GO" id="GO:0042773">
    <property type="term" value="P:ATP synthesis coupled electron transport"/>
    <property type="evidence" value="ECO:0007669"/>
    <property type="project" value="InterPro"/>
</dbReference>
<dbReference type="GO" id="GO:0008137">
    <property type="term" value="F:NADH dehydrogenase (ubiquinone) activity"/>
    <property type="evidence" value="ECO:0007669"/>
    <property type="project" value="UniProtKB-EC"/>
</dbReference>
<keyword evidence="8" id="KW-1278">Translocase</keyword>
<comment type="function">
    <text evidence="16">Core subunit of the mitochondrial membrane respiratory chain NADH dehydrogenase (Complex I) which catalyzes electron transfer from NADH through the respiratory chain, using ubiquinone as an electron acceptor. Essential for the catalytic activity and assembly of complex I.</text>
</comment>
<feature type="domain" description="NADH-Ubiquinone oxidoreductase (complex I) chain 5 N-terminal" evidence="18">
    <location>
        <begin position="73"/>
        <end position="123"/>
    </location>
</feature>
<dbReference type="InterPro" id="IPR018393">
    <property type="entry name" value="NADHpl_OxRdtase_5_subgr"/>
</dbReference>
<evidence type="ECO:0000256" key="12">
    <source>
        <dbReference type="ARBA" id="ARBA00023075"/>
    </source>
</evidence>
<dbReference type="GO" id="GO:0005743">
    <property type="term" value="C:mitochondrial inner membrane"/>
    <property type="evidence" value="ECO:0007669"/>
    <property type="project" value="UniProtKB-SubCell"/>
</dbReference>
<keyword evidence="6 16" id="KW-0812">Transmembrane</keyword>
<evidence type="ECO:0000256" key="9">
    <source>
        <dbReference type="ARBA" id="ARBA00022982"/>
    </source>
</evidence>
<evidence type="ECO:0000259" key="18">
    <source>
        <dbReference type="Pfam" id="PF00662"/>
    </source>
</evidence>
<feature type="transmembrane region" description="Helical" evidence="16">
    <location>
        <begin position="145"/>
        <end position="165"/>
    </location>
</feature>
<evidence type="ECO:0000256" key="8">
    <source>
        <dbReference type="ARBA" id="ARBA00022967"/>
    </source>
</evidence>
<keyword evidence="13 16" id="KW-0496">Mitochondrion</keyword>
<keyword evidence="10 16" id="KW-1133">Transmembrane helix</keyword>
<feature type="transmembrane region" description="Helical" evidence="16">
    <location>
        <begin position="6"/>
        <end position="27"/>
    </location>
</feature>
<comment type="subcellular location">
    <subcellularLocation>
        <location evidence="1">Mitochondrion inner membrane</location>
        <topology evidence="1">Multi-pass membrane protein</topology>
    </subcellularLocation>
</comment>
<feature type="domain" description="NADH dehydrogenase subunit 5 C-terminal" evidence="19">
    <location>
        <begin position="428"/>
        <end position="609"/>
    </location>
</feature>
<reference evidence="20" key="1">
    <citation type="submission" date="2017-12" db="EMBL/GenBank/DDBJ databases">
        <title>The complete mitochondrial genome of Aplodinotus grunniens.</title>
        <authorList>
            <person name="Wen H.B."/>
        </authorList>
    </citation>
    <scope>NUCLEOTIDE SEQUENCE</scope>
</reference>
<name>A0A3Q8C872_APLGR</name>
<feature type="transmembrane region" description="Helical" evidence="16">
    <location>
        <begin position="413"/>
        <end position="436"/>
    </location>
</feature>
<evidence type="ECO:0000256" key="5">
    <source>
        <dbReference type="ARBA" id="ARBA00022660"/>
    </source>
</evidence>
<dbReference type="InterPro" id="IPR001750">
    <property type="entry name" value="ND/Mrp_TM"/>
</dbReference>
<evidence type="ECO:0000256" key="6">
    <source>
        <dbReference type="ARBA" id="ARBA00022692"/>
    </source>
</evidence>
<evidence type="ECO:0000256" key="2">
    <source>
        <dbReference type="ARBA" id="ARBA00012944"/>
    </source>
</evidence>
<evidence type="ECO:0000256" key="3">
    <source>
        <dbReference type="ARBA" id="ARBA00021096"/>
    </source>
</evidence>
<keyword evidence="5" id="KW-0679">Respiratory chain</keyword>
<feature type="transmembrane region" description="Helical" evidence="16">
    <location>
        <begin position="47"/>
        <end position="69"/>
    </location>
</feature>
<comment type="similarity">
    <text evidence="16">Belongs to the complex I subunit 5 family.</text>
</comment>
<keyword evidence="7" id="KW-0999">Mitochondrion inner membrane</keyword>
<dbReference type="Pfam" id="PF00361">
    <property type="entry name" value="Proton_antipo_M"/>
    <property type="match status" value="1"/>
</dbReference>
<feature type="transmembrane region" description="Helical" evidence="16">
    <location>
        <begin position="279"/>
        <end position="300"/>
    </location>
</feature>
<evidence type="ECO:0000259" key="19">
    <source>
        <dbReference type="Pfam" id="PF06455"/>
    </source>
</evidence>
<accession>A0A3Q8C872</accession>
<dbReference type="GO" id="GO:0015990">
    <property type="term" value="P:electron transport coupled proton transport"/>
    <property type="evidence" value="ECO:0007669"/>
    <property type="project" value="TreeGrafter"/>
</dbReference>
<evidence type="ECO:0000256" key="1">
    <source>
        <dbReference type="ARBA" id="ARBA00004448"/>
    </source>
</evidence>
<feature type="transmembrane region" description="Helical" evidence="16">
    <location>
        <begin position="89"/>
        <end position="110"/>
    </location>
</feature>